<dbReference type="GO" id="GO:0016301">
    <property type="term" value="F:kinase activity"/>
    <property type="evidence" value="ECO:0007669"/>
    <property type="project" value="UniProtKB-KW"/>
</dbReference>
<evidence type="ECO:0000313" key="14">
    <source>
        <dbReference type="Proteomes" id="UP001220961"/>
    </source>
</evidence>
<evidence type="ECO:0000256" key="6">
    <source>
        <dbReference type="ARBA" id="ARBA00022842"/>
    </source>
</evidence>
<feature type="binding site" evidence="12">
    <location>
        <begin position="9"/>
        <end position="14"/>
    </location>
    <ligand>
        <name>ITP</name>
        <dbReference type="ChEBI" id="CHEBI:61402"/>
    </ligand>
</feature>
<feature type="binding site" evidence="12">
    <location>
        <position position="53"/>
    </location>
    <ligand>
        <name>ITP</name>
        <dbReference type="ChEBI" id="CHEBI:61402"/>
    </ligand>
</feature>
<comment type="cofactor">
    <cofactor evidence="12">
        <name>Mg(2+)</name>
        <dbReference type="ChEBI" id="CHEBI:18420"/>
    </cofactor>
    <cofactor evidence="12">
        <name>Mn(2+)</name>
        <dbReference type="ChEBI" id="CHEBI:29035"/>
    </cofactor>
    <text evidence="12">Binds 1 divalent metal cation per subunit; can use either Mg(2+) or Mn(2+).</text>
</comment>
<evidence type="ECO:0000313" key="13">
    <source>
        <dbReference type="EMBL" id="WFD20409.1"/>
    </source>
</evidence>
<dbReference type="GO" id="GO:0009117">
    <property type="term" value="P:nucleotide metabolic process"/>
    <property type="evidence" value="ECO:0007669"/>
    <property type="project" value="UniProtKB-KW"/>
</dbReference>
<keyword evidence="7 12" id="KW-0546">Nucleotide metabolism</keyword>
<dbReference type="GO" id="GO:0036220">
    <property type="term" value="F:ITP diphosphatase activity"/>
    <property type="evidence" value="ECO:0007669"/>
    <property type="project" value="UniProtKB-UniRule"/>
</dbReference>
<evidence type="ECO:0000256" key="1">
    <source>
        <dbReference type="ARBA" id="ARBA00008023"/>
    </source>
</evidence>
<dbReference type="Pfam" id="PF01725">
    <property type="entry name" value="Ham1p_like"/>
    <property type="match status" value="1"/>
</dbReference>
<dbReference type="AlphaFoldDB" id="A0AAF0IW38"/>
<comment type="catalytic activity">
    <reaction evidence="12">
        <text>XTP + H2O = XMP + diphosphate + H(+)</text>
        <dbReference type="Rhea" id="RHEA:28610"/>
        <dbReference type="ChEBI" id="CHEBI:15377"/>
        <dbReference type="ChEBI" id="CHEBI:15378"/>
        <dbReference type="ChEBI" id="CHEBI:33019"/>
        <dbReference type="ChEBI" id="CHEBI:57464"/>
        <dbReference type="ChEBI" id="CHEBI:61314"/>
        <dbReference type="EC" id="3.6.1.66"/>
    </reaction>
</comment>
<proteinExistence type="inferred from homology"/>
<reference evidence="13" key="1">
    <citation type="submission" date="2023-03" db="EMBL/GenBank/DDBJ databases">
        <title>Mating type loci evolution in Malassezia.</title>
        <authorList>
            <person name="Coelho M.A."/>
        </authorList>
    </citation>
    <scope>NUCLEOTIDE SEQUENCE</scope>
    <source>
        <strain evidence="13">CBS 10434</strain>
    </source>
</reference>
<dbReference type="HAMAP" id="MF_03148">
    <property type="entry name" value="HAM1_NTPase"/>
    <property type="match status" value="1"/>
</dbReference>
<evidence type="ECO:0000256" key="9">
    <source>
        <dbReference type="ARBA" id="ARBA00093218"/>
    </source>
</evidence>
<comment type="function">
    <text evidence="8">Pyrophosphatase that hydrolyzes the non-canonical purine nucleotides inosine triphosphate (ITP), deoxyinosine triphosphate (dITP) as well as 2'-deoxy-N-6-hydroxylaminopurine triphosphate (dHAPTP) and xanthosine 5'-triphosphate (XTP) to their respective monophosphate derivatives. The enzyme does not distinguish between the deoxy- and ribose forms. Probably excludes non-canonical purines from RNA and DNA precursor pools, thus preventing their incorporation into RNA and DNA and avoiding chromosomal lesions.</text>
</comment>
<evidence type="ECO:0000256" key="2">
    <source>
        <dbReference type="ARBA" id="ARBA00022490"/>
    </source>
</evidence>
<feature type="binding site" evidence="12">
    <location>
        <begin position="69"/>
        <end position="70"/>
    </location>
    <ligand>
        <name>ITP</name>
        <dbReference type="ChEBI" id="CHEBI:61402"/>
    </ligand>
</feature>
<dbReference type="EMBL" id="CP119912">
    <property type="protein sequence ID" value="WFD20409.1"/>
    <property type="molecule type" value="Genomic_DNA"/>
</dbReference>
<keyword evidence="3 12" id="KW-0479">Metal-binding</keyword>
<accession>A0AAF0IW38</accession>
<comment type="catalytic activity">
    <reaction evidence="9">
        <text>ITP + H2O = IMP + diphosphate + H(+)</text>
        <dbReference type="Rhea" id="RHEA:29399"/>
        <dbReference type="ChEBI" id="CHEBI:15377"/>
        <dbReference type="ChEBI" id="CHEBI:15378"/>
        <dbReference type="ChEBI" id="CHEBI:33019"/>
        <dbReference type="ChEBI" id="CHEBI:58053"/>
        <dbReference type="ChEBI" id="CHEBI:61402"/>
        <dbReference type="EC" id="3.6.1.66"/>
    </reaction>
    <physiologicalReaction direction="left-to-right" evidence="9">
        <dbReference type="Rhea" id="RHEA:29400"/>
    </physiologicalReaction>
</comment>
<evidence type="ECO:0000256" key="4">
    <source>
        <dbReference type="ARBA" id="ARBA00022741"/>
    </source>
</evidence>
<evidence type="ECO:0000256" key="12">
    <source>
        <dbReference type="HAMAP-Rule" id="MF_03148"/>
    </source>
</evidence>
<keyword evidence="6 12" id="KW-0460">Magnesium</keyword>
<dbReference type="InterPro" id="IPR002637">
    <property type="entry name" value="RdgB/HAM1"/>
</dbReference>
<feature type="binding site" evidence="12">
    <location>
        <begin position="145"/>
        <end position="148"/>
    </location>
    <ligand>
        <name>ITP</name>
        <dbReference type="ChEBI" id="CHEBI:61402"/>
    </ligand>
</feature>
<evidence type="ECO:0000256" key="7">
    <source>
        <dbReference type="ARBA" id="ARBA00023080"/>
    </source>
</evidence>
<feature type="binding site" evidence="12">
    <location>
        <position position="41"/>
    </location>
    <ligand>
        <name>Mg(2+)</name>
        <dbReference type="ChEBI" id="CHEBI:18420"/>
    </ligand>
</feature>
<gene>
    <name evidence="13" type="primary">HAM1</name>
    <name evidence="13" type="ORF">MCAP1_002653</name>
</gene>
<comment type="function">
    <text evidence="12">Pyrophosphatase that hydrolyzes non-canonical purine nucleotides such as inosine triphosphate (ITP), deoxyinosine triphosphate (dITP) or xanthosine 5'-triphosphate (XTP) to their respective monophosphate derivatives. The enzyme does not distinguish between the deoxy- and ribose forms. Probably excludes non-canonical purines from RNA and DNA precursor pools, thus preventing their incorporation into RNA and DNA and avoiding chromosomal lesions.</text>
</comment>
<dbReference type="GO" id="GO:0005634">
    <property type="term" value="C:nucleus"/>
    <property type="evidence" value="ECO:0007669"/>
    <property type="project" value="UniProtKB-SubCell"/>
</dbReference>
<keyword evidence="5 12" id="KW-0378">Hydrolase</keyword>
<comment type="subcellular location">
    <subcellularLocation>
        <location evidence="12">Cytoplasm</location>
    </subcellularLocation>
    <subcellularLocation>
        <location evidence="12">Nucleus</location>
    </subcellularLocation>
</comment>
<dbReference type="PANTHER" id="PTHR11067:SF9">
    <property type="entry name" value="INOSINE TRIPHOSPHATE PYROPHOSPHATASE"/>
    <property type="match status" value="1"/>
</dbReference>
<dbReference type="GO" id="GO:0009204">
    <property type="term" value="P:deoxyribonucleoside triphosphate catabolic process"/>
    <property type="evidence" value="ECO:0007669"/>
    <property type="project" value="UniProtKB-UniRule"/>
</dbReference>
<dbReference type="CDD" id="cd00515">
    <property type="entry name" value="HAM1"/>
    <property type="match status" value="1"/>
</dbReference>
<comment type="caution">
    <text evidence="12">Lacks conserved residue(s) required for the propagation of feature annotation.</text>
</comment>
<dbReference type="InterPro" id="IPR029001">
    <property type="entry name" value="ITPase-like_fam"/>
</dbReference>
<dbReference type="FunFam" id="3.90.950.10:FF:000003">
    <property type="entry name" value="Inosine triphosphate pyrophosphatase"/>
    <property type="match status" value="1"/>
</dbReference>
<dbReference type="EC" id="3.6.1.66" evidence="12"/>
<dbReference type="GO" id="GO:0046872">
    <property type="term" value="F:metal ion binding"/>
    <property type="evidence" value="ECO:0007669"/>
    <property type="project" value="UniProtKB-KW"/>
</dbReference>
<name>A0AAF0IW38_9BASI</name>
<comment type="subunit">
    <text evidence="12">Homodimer.</text>
</comment>
<evidence type="ECO:0000256" key="3">
    <source>
        <dbReference type="ARBA" id="ARBA00022723"/>
    </source>
</evidence>
<keyword evidence="4 12" id="KW-0547">Nucleotide-binding</keyword>
<comment type="similarity">
    <text evidence="1 12">Belongs to the HAM1 NTPase family.</text>
</comment>
<dbReference type="InterPro" id="IPR027502">
    <property type="entry name" value="ITPase"/>
</dbReference>
<evidence type="ECO:0000256" key="10">
    <source>
        <dbReference type="ARBA" id="ARBA00093255"/>
    </source>
</evidence>
<feature type="binding site" evidence="12">
    <location>
        <position position="168"/>
    </location>
    <ligand>
        <name>ITP</name>
        <dbReference type="ChEBI" id="CHEBI:61402"/>
    </ligand>
</feature>
<evidence type="ECO:0000256" key="5">
    <source>
        <dbReference type="ARBA" id="ARBA00022801"/>
    </source>
</evidence>
<dbReference type="Gene3D" id="3.90.950.10">
    <property type="match status" value="1"/>
</dbReference>
<dbReference type="GO" id="GO:0005737">
    <property type="term" value="C:cytoplasm"/>
    <property type="evidence" value="ECO:0007669"/>
    <property type="project" value="UniProtKB-SubCell"/>
</dbReference>
<keyword evidence="12" id="KW-0539">Nucleus</keyword>
<keyword evidence="13" id="KW-0418">Kinase</keyword>
<dbReference type="GO" id="GO:0036222">
    <property type="term" value="F:XTP diphosphatase activity"/>
    <property type="evidence" value="ECO:0007669"/>
    <property type="project" value="UniProtKB-UniRule"/>
</dbReference>
<dbReference type="GO" id="GO:0035870">
    <property type="term" value="F:dITP diphosphatase activity"/>
    <property type="evidence" value="ECO:0007669"/>
    <property type="project" value="UniProtKB-UniRule"/>
</dbReference>
<protein>
    <recommendedName>
        <fullName evidence="12">Inosine triphosphate pyrophosphatase</fullName>
        <shortName evidence="12">ITPase</shortName>
        <shortName evidence="12">Inosine triphosphatase</shortName>
        <ecNumber evidence="12">3.6.1.66</ecNumber>
    </recommendedName>
    <alternativeName>
        <fullName evidence="12">Non-canonical purine NTP pyrophosphatase</fullName>
    </alternativeName>
    <alternativeName>
        <fullName evidence="12">Non-standard purine NTP pyrophosphatase</fullName>
    </alternativeName>
    <alternativeName>
        <fullName evidence="12">Nucleoside-triphosphate diphosphatase</fullName>
    </alternativeName>
    <alternativeName>
        <fullName evidence="12">Nucleoside-triphosphate pyrophosphatase</fullName>
        <shortName evidence="12">NTPase</shortName>
    </alternativeName>
    <alternativeName>
        <fullName evidence="12">XTP/dITP diphosphatase</fullName>
    </alternativeName>
</protein>
<dbReference type="Proteomes" id="UP001220961">
    <property type="component" value="Chromosome 5"/>
</dbReference>
<dbReference type="SUPFAM" id="SSF52972">
    <property type="entry name" value="ITPase-like"/>
    <property type="match status" value="1"/>
</dbReference>
<keyword evidence="2 12" id="KW-0963">Cytoplasm</keyword>
<keyword evidence="14" id="KW-1185">Reference proteome</keyword>
<keyword evidence="12" id="KW-0464">Manganese</keyword>
<evidence type="ECO:0000256" key="11">
    <source>
        <dbReference type="ARBA" id="ARBA00093271"/>
    </source>
</evidence>
<organism evidence="13 14">
    <name type="scientific">Malassezia caprae</name>
    <dbReference type="NCBI Taxonomy" id="1381934"/>
    <lineage>
        <taxon>Eukaryota</taxon>
        <taxon>Fungi</taxon>
        <taxon>Dikarya</taxon>
        <taxon>Basidiomycota</taxon>
        <taxon>Ustilaginomycotina</taxon>
        <taxon>Malasseziomycetes</taxon>
        <taxon>Malasseziales</taxon>
        <taxon>Malasseziaceae</taxon>
        <taxon>Malassezia</taxon>
    </lineage>
</organism>
<keyword evidence="13" id="KW-0808">Transferase</keyword>
<dbReference type="GO" id="GO:0000166">
    <property type="term" value="F:nucleotide binding"/>
    <property type="evidence" value="ECO:0007669"/>
    <property type="project" value="UniProtKB-KW"/>
</dbReference>
<comment type="catalytic activity">
    <reaction evidence="10">
        <text>dITP + H2O = dIMP + diphosphate + H(+)</text>
        <dbReference type="Rhea" id="RHEA:28342"/>
        <dbReference type="ChEBI" id="CHEBI:15377"/>
        <dbReference type="ChEBI" id="CHEBI:15378"/>
        <dbReference type="ChEBI" id="CHEBI:33019"/>
        <dbReference type="ChEBI" id="CHEBI:61194"/>
        <dbReference type="ChEBI" id="CHEBI:61382"/>
        <dbReference type="EC" id="3.6.1.66"/>
    </reaction>
    <physiologicalReaction direction="left-to-right" evidence="10">
        <dbReference type="Rhea" id="RHEA:28343"/>
    </physiologicalReaction>
</comment>
<sequence length="177" mass="19067">MTKIITFVTGNKNKLREVQNILGASPSASWGLESKSLDVPEVQGSTQEVALAKCRAAAQQLQGPCLTEDTALSFHALQGLPGPYIKDFLQKLGLDGLNRLLAGYDDKSATAICTFAYCEGPGSEPVLFEGKTLGRIVPPRGPTHFGWDPVFEVEGQGKTFAEMDGNEKNSVRLTCSY</sequence>
<dbReference type="PANTHER" id="PTHR11067">
    <property type="entry name" value="INOSINE TRIPHOSPHATE PYROPHOSPHATASE/HAM1 PROTEIN"/>
    <property type="match status" value="1"/>
</dbReference>
<comment type="catalytic activity">
    <reaction evidence="11">
        <text>N(6)-hydroxy-dATP + H2O = N(6)-hydroxy-dAMP + diphosphate + H(+)</text>
        <dbReference type="Rhea" id="RHEA:83971"/>
        <dbReference type="ChEBI" id="CHEBI:15377"/>
        <dbReference type="ChEBI" id="CHEBI:15378"/>
        <dbReference type="ChEBI" id="CHEBI:33019"/>
        <dbReference type="ChEBI" id="CHEBI:233529"/>
        <dbReference type="ChEBI" id="CHEBI:233530"/>
    </reaction>
    <physiologicalReaction direction="left-to-right" evidence="11">
        <dbReference type="Rhea" id="RHEA:83972"/>
    </physiologicalReaction>
</comment>
<evidence type="ECO:0000256" key="8">
    <source>
        <dbReference type="ARBA" id="ARBA00054940"/>
    </source>
</evidence>
<feature type="binding site" evidence="12">
    <location>
        <position position="69"/>
    </location>
    <ligand>
        <name>Mg(2+)</name>
        <dbReference type="ChEBI" id="CHEBI:18420"/>
    </ligand>
</feature>